<evidence type="ECO:0000256" key="4">
    <source>
        <dbReference type="ARBA" id="ARBA00022485"/>
    </source>
</evidence>
<evidence type="ECO:0000313" key="8">
    <source>
        <dbReference type="EMBL" id="RKF80064.1"/>
    </source>
</evidence>
<reference evidence="8 9" key="1">
    <citation type="journal article" date="2018" name="BMC Genomics">
        <title>Comparative genome analyses reveal sequence features reflecting distinct modes of host-adaptation between dicot and monocot powdery mildew.</title>
        <authorList>
            <person name="Wu Y."/>
            <person name="Ma X."/>
            <person name="Pan Z."/>
            <person name="Kale S.D."/>
            <person name="Song Y."/>
            <person name="King H."/>
            <person name="Zhang Q."/>
            <person name="Presley C."/>
            <person name="Deng X."/>
            <person name="Wei C.I."/>
            <person name="Xiao S."/>
        </authorList>
    </citation>
    <scope>NUCLEOTIDE SEQUENCE [LARGE SCALE GENOMIC DNA]</scope>
    <source>
        <strain evidence="8">UMSG1</strain>
    </source>
</reference>
<dbReference type="GO" id="GO:0036297">
    <property type="term" value="P:interstrand cross-link repair"/>
    <property type="evidence" value="ECO:0007669"/>
    <property type="project" value="TreeGrafter"/>
</dbReference>
<proteinExistence type="inferred from homology"/>
<keyword evidence="4" id="KW-0411">Iron-sulfur</keyword>
<dbReference type="Gene3D" id="3.90.320.10">
    <property type="match status" value="1"/>
</dbReference>
<evidence type="ECO:0000256" key="5">
    <source>
        <dbReference type="ARBA" id="ARBA00022722"/>
    </source>
</evidence>
<comment type="cofactor">
    <cofactor evidence="1">
        <name>[4Fe-4S] cluster</name>
        <dbReference type="ChEBI" id="CHEBI:49883"/>
    </cofactor>
</comment>
<dbReference type="EMBL" id="MCBS01019702">
    <property type="protein sequence ID" value="RKF80064.1"/>
    <property type="molecule type" value="Genomic_DNA"/>
</dbReference>
<accession>A0A420IZX9</accession>
<keyword evidence="4" id="KW-0408">Iron</keyword>
<evidence type="ECO:0000256" key="1">
    <source>
        <dbReference type="ARBA" id="ARBA00001966"/>
    </source>
</evidence>
<dbReference type="GO" id="GO:0051539">
    <property type="term" value="F:4 iron, 4 sulfur cluster binding"/>
    <property type="evidence" value="ECO:0007669"/>
    <property type="project" value="UniProtKB-KW"/>
</dbReference>
<organism evidence="8 9">
    <name type="scientific">Golovinomyces cichoracearum</name>
    <dbReference type="NCBI Taxonomy" id="62708"/>
    <lineage>
        <taxon>Eukaryota</taxon>
        <taxon>Fungi</taxon>
        <taxon>Dikarya</taxon>
        <taxon>Ascomycota</taxon>
        <taxon>Pezizomycotina</taxon>
        <taxon>Leotiomycetes</taxon>
        <taxon>Erysiphales</taxon>
        <taxon>Erysiphaceae</taxon>
        <taxon>Golovinomyces</taxon>
    </lineage>
</organism>
<dbReference type="GO" id="GO:0005739">
    <property type="term" value="C:mitochondrion"/>
    <property type="evidence" value="ECO:0007669"/>
    <property type="project" value="TreeGrafter"/>
</dbReference>
<evidence type="ECO:0000256" key="3">
    <source>
        <dbReference type="ARBA" id="ARBA00011245"/>
    </source>
</evidence>
<keyword evidence="6 8" id="KW-0269">Exonuclease</keyword>
<dbReference type="Proteomes" id="UP000285326">
    <property type="component" value="Unassembled WGS sequence"/>
</dbReference>
<dbReference type="InterPro" id="IPR011604">
    <property type="entry name" value="PDDEXK-like_dom_sf"/>
</dbReference>
<gene>
    <name evidence="8" type="ORF">GcM1_197041</name>
</gene>
<dbReference type="Pfam" id="PF09810">
    <property type="entry name" value="Exo5"/>
    <property type="match status" value="1"/>
</dbReference>
<dbReference type="InterPro" id="IPR019190">
    <property type="entry name" value="EXOV"/>
</dbReference>
<evidence type="ECO:0000256" key="6">
    <source>
        <dbReference type="ARBA" id="ARBA00022839"/>
    </source>
</evidence>
<feature type="compositionally biased region" description="Basic residues" evidence="7">
    <location>
        <begin position="93"/>
        <end position="102"/>
    </location>
</feature>
<evidence type="ECO:0000313" key="9">
    <source>
        <dbReference type="Proteomes" id="UP000285326"/>
    </source>
</evidence>
<dbReference type="PANTHER" id="PTHR14464">
    <property type="entry name" value="EXONUCLEASE V"/>
    <property type="match status" value="1"/>
</dbReference>
<dbReference type="GO" id="GO:0005634">
    <property type="term" value="C:nucleus"/>
    <property type="evidence" value="ECO:0007669"/>
    <property type="project" value="TreeGrafter"/>
</dbReference>
<dbReference type="GO" id="GO:0045145">
    <property type="term" value="F:single-stranded DNA 5'-3' DNA exonuclease activity"/>
    <property type="evidence" value="ECO:0007669"/>
    <property type="project" value="InterPro"/>
</dbReference>
<comment type="caution">
    <text evidence="8">The sequence shown here is derived from an EMBL/GenBank/DDBJ whole genome shotgun (WGS) entry which is preliminary data.</text>
</comment>
<keyword evidence="5" id="KW-0540">Nuclease</keyword>
<keyword evidence="4" id="KW-0004">4Fe-4S</keyword>
<feature type="region of interest" description="Disordered" evidence="7">
    <location>
        <begin position="79"/>
        <end position="107"/>
    </location>
</feature>
<comment type="similarity">
    <text evidence="2">Belongs to the EXO5 family.</text>
</comment>
<sequence length="487" mass="56043">MENYKFEDDVEYLSSDEEQILVNLVSAISTPSEYLDTNADHRSDYDHDTKGQRLCTSQNCEVREDSIIFSTESVKNSSANERSSLSTDIIMKTSRKRSKKRSREPDVRSPFLRFRSRAHKGLTVTDLISPAWCEMKYWYTLSSPEVLKPTPAMERGNRIHKNLEKEIHTLIPVKVHIREDTLGLKIWNMIQGLRTLRAQGLTREFQVWGIVDNKLVGGKIDEISYTNPITDISEHVEGSESDENKPTCKGIFADEKSNSDVAKSIPPSPSKNVYICDVKTRSTRSLPSEVTFRPTKYQLMLYHKFLSAITSGQFDLEVLTTFYKLDSSRTFSDSFIAQLCCLDETQFHDSEISKCSSTTQSPKHFILDHNNLSSLWSLMLAEFRKSFPDGPASLSTHLKVEYRSGEDGDIIGTKTFLMNEPDLTAYLKHLMEWWRGERMPEGVVLEEAYKCRNCEFADICEWRLKKVEDDRKLFKLRKELAENTGQR</sequence>
<comment type="subunit">
    <text evidence="3">Monomer.</text>
</comment>
<evidence type="ECO:0000256" key="7">
    <source>
        <dbReference type="SAM" id="MobiDB-lite"/>
    </source>
</evidence>
<name>A0A420IZX9_9PEZI</name>
<dbReference type="AlphaFoldDB" id="A0A420IZX9"/>
<keyword evidence="6 8" id="KW-0378">Hydrolase</keyword>
<keyword evidence="4" id="KW-0479">Metal-binding</keyword>
<evidence type="ECO:0000256" key="2">
    <source>
        <dbReference type="ARBA" id="ARBA00009797"/>
    </source>
</evidence>
<protein>
    <submittedName>
        <fullName evidence="8">Exonuclease V</fullName>
    </submittedName>
</protein>
<dbReference type="PANTHER" id="PTHR14464:SF4">
    <property type="entry name" value="EXONUCLEASE V"/>
    <property type="match status" value="1"/>
</dbReference>